<evidence type="ECO:0000313" key="2">
    <source>
        <dbReference type="EMBL" id="ONM47948.1"/>
    </source>
</evidence>
<evidence type="ECO:0000313" key="3">
    <source>
        <dbReference type="Proteomes" id="UP000188836"/>
    </source>
</evidence>
<dbReference type="STRING" id="1538463.B0T36_21590"/>
<keyword evidence="3" id="KW-1185">Reference proteome</keyword>
<dbReference type="Pfam" id="PF12277">
    <property type="entry name" value="DUF3618"/>
    <property type="match status" value="1"/>
</dbReference>
<dbReference type="InterPro" id="IPR022062">
    <property type="entry name" value="DUF3618"/>
</dbReference>
<proteinExistence type="predicted"/>
<name>A0A1V2TER9_9NOCA</name>
<dbReference type="Proteomes" id="UP000188836">
    <property type="component" value="Unassembled WGS sequence"/>
</dbReference>
<keyword evidence="1" id="KW-0812">Transmembrane</keyword>
<dbReference type="AlphaFoldDB" id="A0A1V2TER9"/>
<dbReference type="EMBL" id="MUMY01000012">
    <property type="protein sequence ID" value="ONM47948.1"/>
    <property type="molecule type" value="Genomic_DNA"/>
</dbReference>
<accession>A0A1V2TER9</accession>
<protein>
    <recommendedName>
        <fullName evidence="4">DUF3618 domain-containing protein</fullName>
    </recommendedName>
</protein>
<dbReference type="RefSeq" id="WP_077117588.1">
    <property type="nucleotide sequence ID" value="NZ_MUKP01000008.1"/>
</dbReference>
<feature type="transmembrane region" description="Helical" evidence="1">
    <location>
        <begin position="107"/>
        <end position="124"/>
    </location>
</feature>
<dbReference type="OrthoDB" id="4561644at2"/>
<evidence type="ECO:0008006" key="4">
    <source>
        <dbReference type="Google" id="ProtNLM"/>
    </source>
</evidence>
<keyword evidence="1" id="KW-1133">Transmembrane helix</keyword>
<comment type="caution">
    <text evidence="2">The sequence shown here is derived from an EMBL/GenBank/DDBJ whole genome shotgun (WGS) entry which is preliminary data.</text>
</comment>
<reference evidence="2 3" key="1">
    <citation type="journal article" date="2016" name="Antonie Van Leeuwenhoek">
        <title>Nocardia donostiensis sp. nov., isolated from human respiratory specimens.</title>
        <authorList>
            <person name="Ercibengoa M."/>
            <person name="Bell M."/>
            <person name="Marimon J.M."/>
            <person name="Humrighouse B."/>
            <person name="Klenk H.P."/>
            <person name="Potter G."/>
            <person name="Perez-Trallero E."/>
        </authorList>
    </citation>
    <scope>NUCLEOTIDE SEQUENCE [LARGE SCALE GENOMIC DNA]</scope>
    <source>
        <strain evidence="2 3">X1655</strain>
    </source>
</reference>
<gene>
    <name evidence="2" type="ORF">B0T46_15030</name>
</gene>
<organism evidence="2 3">
    <name type="scientific">Nocardia donostiensis</name>
    <dbReference type="NCBI Taxonomy" id="1538463"/>
    <lineage>
        <taxon>Bacteria</taxon>
        <taxon>Bacillati</taxon>
        <taxon>Actinomycetota</taxon>
        <taxon>Actinomycetes</taxon>
        <taxon>Mycobacteriales</taxon>
        <taxon>Nocardiaceae</taxon>
        <taxon>Nocardia</taxon>
    </lineage>
</organism>
<keyword evidence="1" id="KW-0472">Membrane</keyword>
<evidence type="ECO:0000256" key="1">
    <source>
        <dbReference type="SAM" id="Phobius"/>
    </source>
</evidence>
<sequence>MNDNRKPDLPNEPELLRVDRDLARQELGETVAELTSKFDVKARAGDKAHEAADAAKHRVGEARHRVADTAGHAKVHARELVDRAEAAAPSPVVDRGREAMGMARSRPVPIVAAVLAGGLVFWLIRRRRRSC</sequence>